<protein>
    <submittedName>
        <fullName evidence="5">Helix-turn-helix domain-containing protein</fullName>
    </submittedName>
</protein>
<dbReference type="Pfam" id="PF14361">
    <property type="entry name" value="RsbRD_N"/>
    <property type="match status" value="1"/>
</dbReference>
<dbReference type="Gene3D" id="1.10.10.2840">
    <property type="entry name" value="PucR C-terminal helix-turn-helix domain"/>
    <property type="match status" value="1"/>
</dbReference>
<dbReference type="InterPro" id="IPR025751">
    <property type="entry name" value="RsbRD_N_dom"/>
</dbReference>
<dbReference type="PANTHER" id="PTHR33744">
    <property type="entry name" value="CARBOHYDRATE DIACID REGULATOR"/>
    <property type="match status" value="1"/>
</dbReference>
<evidence type="ECO:0000259" key="4">
    <source>
        <dbReference type="Pfam" id="PF17853"/>
    </source>
</evidence>
<dbReference type="InterPro" id="IPR041522">
    <property type="entry name" value="CdaR_GGDEF"/>
</dbReference>
<reference evidence="5 6" key="1">
    <citation type="journal article" date="2019" name="Int. J. Syst. Evol. Microbiol.">
        <title>The Global Catalogue of Microorganisms (GCM) 10K type strain sequencing project: providing services to taxonomists for standard genome sequencing and annotation.</title>
        <authorList>
            <consortium name="The Broad Institute Genomics Platform"/>
            <consortium name="The Broad Institute Genome Sequencing Center for Infectious Disease"/>
            <person name="Wu L."/>
            <person name="Ma J."/>
        </authorList>
    </citation>
    <scope>NUCLEOTIDE SEQUENCE [LARGE SCALE GENOMIC DNA]</scope>
    <source>
        <strain evidence="5 6">JCM 13518</strain>
    </source>
</reference>
<feature type="domain" description="PucR C-terminal helix-turn-helix" evidence="2">
    <location>
        <begin position="332"/>
        <end position="387"/>
    </location>
</feature>
<feature type="domain" description="CdaR GGDEF-like" evidence="4">
    <location>
        <begin position="164"/>
        <end position="278"/>
    </location>
</feature>
<gene>
    <name evidence="5" type="ORF">GCM10009710_08190</name>
</gene>
<dbReference type="Proteomes" id="UP001501057">
    <property type="component" value="Unassembled WGS sequence"/>
</dbReference>
<keyword evidence="6" id="KW-1185">Reference proteome</keyword>
<sequence length="399" mass="43596">MAGQISGLTSTLHQHMATRITPLQGDEQLLRLLEASVESNIESLVHLLRYDIPVAESHAPAAAREYARRLAQRGIGVAALIRAYRLGQELVTAWAFTQLDEMERDTAVALLAGRLFSELTFRFIDSISEQVVEEYETERARRQAQRNTMRVAMVDELLAGRPVDVAVAEQALGHRLRQHHLAVVVWAEADSTDANPVANLEHAVDVLAKALGLTQTPLFLPRERTLGWAWIPMNRADSAAEPGRDLPLPHGVRLAVGRPAHGAEGFRTSHAEAQRAERLATAAGSHATAITSYDDPDVRAATLLANDLESTRQLVVRSLGGLAADTDGAARLRETLRAFLAHRGSFLATGEHLHLHKNTVKYRIDKAVEELGRPLDDERLELELALVAAAQIGPAVLAP</sequence>
<dbReference type="InterPro" id="IPR042070">
    <property type="entry name" value="PucR_C-HTH_sf"/>
</dbReference>
<evidence type="ECO:0000313" key="5">
    <source>
        <dbReference type="EMBL" id="GAA1729969.1"/>
    </source>
</evidence>
<feature type="domain" description="RsbT co-antagonist protein RsbRD N-terminal" evidence="3">
    <location>
        <begin position="8"/>
        <end position="149"/>
    </location>
</feature>
<accession>A0ABN2JK69</accession>
<name>A0ABN2JK69_9ACTN</name>
<evidence type="ECO:0000259" key="2">
    <source>
        <dbReference type="Pfam" id="PF13556"/>
    </source>
</evidence>
<evidence type="ECO:0000259" key="3">
    <source>
        <dbReference type="Pfam" id="PF14361"/>
    </source>
</evidence>
<organism evidence="5 6">
    <name type="scientific">Aeromicrobium alkaliterrae</name>
    <dbReference type="NCBI Taxonomy" id="302168"/>
    <lineage>
        <taxon>Bacteria</taxon>
        <taxon>Bacillati</taxon>
        <taxon>Actinomycetota</taxon>
        <taxon>Actinomycetes</taxon>
        <taxon>Propionibacteriales</taxon>
        <taxon>Nocardioidaceae</taxon>
        <taxon>Aeromicrobium</taxon>
    </lineage>
</organism>
<comment type="caution">
    <text evidence="5">The sequence shown here is derived from an EMBL/GenBank/DDBJ whole genome shotgun (WGS) entry which is preliminary data.</text>
</comment>
<evidence type="ECO:0000313" key="6">
    <source>
        <dbReference type="Proteomes" id="UP001501057"/>
    </source>
</evidence>
<dbReference type="InterPro" id="IPR051448">
    <property type="entry name" value="CdaR-like_regulators"/>
</dbReference>
<dbReference type="EMBL" id="BAAAME010000002">
    <property type="protein sequence ID" value="GAA1729969.1"/>
    <property type="molecule type" value="Genomic_DNA"/>
</dbReference>
<dbReference type="Pfam" id="PF17853">
    <property type="entry name" value="GGDEF_2"/>
    <property type="match status" value="1"/>
</dbReference>
<evidence type="ECO:0000256" key="1">
    <source>
        <dbReference type="ARBA" id="ARBA00006754"/>
    </source>
</evidence>
<comment type="similarity">
    <text evidence="1">Belongs to the CdaR family.</text>
</comment>
<dbReference type="Pfam" id="PF13556">
    <property type="entry name" value="HTH_30"/>
    <property type="match status" value="1"/>
</dbReference>
<proteinExistence type="inferred from homology"/>
<dbReference type="PANTHER" id="PTHR33744:SF1">
    <property type="entry name" value="DNA-BINDING TRANSCRIPTIONAL ACTIVATOR ADER"/>
    <property type="match status" value="1"/>
</dbReference>
<dbReference type="InterPro" id="IPR025736">
    <property type="entry name" value="PucR_C-HTH_dom"/>
</dbReference>